<dbReference type="EMBL" id="BRXU01000004">
    <property type="protein sequence ID" value="GLC50935.1"/>
    <property type="molecule type" value="Genomic_DNA"/>
</dbReference>
<evidence type="ECO:0000256" key="1">
    <source>
        <dbReference type="SAM" id="Phobius"/>
    </source>
</evidence>
<reference evidence="3 4" key="1">
    <citation type="journal article" date="2023" name="Commun. Biol.">
        <title>Reorganization of the ancestral sex-determining regions during the evolution of trioecy in Pleodorina starrii.</title>
        <authorList>
            <person name="Takahashi K."/>
            <person name="Suzuki S."/>
            <person name="Kawai-Toyooka H."/>
            <person name="Yamamoto K."/>
            <person name="Hamaji T."/>
            <person name="Ootsuki R."/>
            <person name="Yamaguchi H."/>
            <person name="Kawachi M."/>
            <person name="Higashiyama T."/>
            <person name="Nozaki H."/>
        </authorList>
    </citation>
    <scope>NUCLEOTIDE SEQUENCE [LARGE SCALE GENOMIC DNA]</scope>
    <source>
        <strain evidence="3 4">NIES-4479</strain>
    </source>
</reference>
<evidence type="ECO:0000256" key="2">
    <source>
        <dbReference type="SAM" id="SignalP"/>
    </source>
</evidence>
<feature type="transmembrane region" description="Helical" evidence="1">
    <location>
        <begin position="91"/>
        <end position="109"/>
    </location>
</feature>
<evidence type="ECO:0000313" key="3">
    <source>
        <dbReference type="EMBL" id="GLC50935.1"/>
    </source>
</evidence>
<dbReference type="PANTHER" id="PTHR31474">
    <property type="entry name" value="HR-LIKE LESION-INDUCER"/>
    <property type="match status" value="1"/>
</dbReference>
<dbReference type="InterPro" id="IPR008637">
    <property type="entry name" value="HR_lesion"/>
</dbReference>
<organism evidence="3 4">
    <name type="scientific">Pleodorina starrii</name>
    <dbReference type="NCBI Taxonomy" id="330485"/>
    <lineage>
        <taxon>Eukaryota</taxon>
        <taxon>Viridiplantae</taxon>
        <taxon>Chlorophyta</taxon>
        <taxon>core chlorophytes</taxon>
        <taxon>Chlorophyceae</taxon>
        <taxon>CS clade</taxon>
        <taxon>Chlamydomonadales</taxon>
        <taxon>Volvocaceae</taxon>
        <taxon>Pleodorina</taxon>
    </lineage>
</organism>
<dbReference type="PANTHER" id="PTHR31474:SF1">
    <property type="entry name" value="EXPRESSED PROTEIN"/>
    <property type="match status" value="1"/>
</dbReference>
<proteinExistence type="predicted"/>
<keyword evidence="1" id="KW-0812">Transmembrane</keyword>
<sequence length="156" mass="17032">MASTSNSVPLVVSRFLLACPFLVASATTFALLKDGATAGYAIQQHQPVISAWERLGELGKRVPQEKLVVFLAVTQGMGGFLMVFNHKFGGLLLMLYLLPVTLLTHQFWSDGYRGLEAQHDALGNFLKNVALMGGVLLFMATTDEVPLKVKRKTHAD</sequence>
<keyword evidence="2" id="KW-0732">Signal</keyword>
<accession>A0A9W6BFR8</accession>
<protein>
    <recommendedName>
        <fullName evidence="5">DoxX family protein</fullName>
    </recommendedName>
</protein>
<keyword evidence="4" id="KW-1185">Reference proteome</keyword>
<evidence type="ECO:0008006" key="5">
    <source>
        <dbReference type="Google" id="ProtNLM"/>
    </source>
</evidence>
<name>A0A9W6BFR8_9CHLO</name>
<feature type="chain" id="PRO_5040979357" description="DoxX family protein" evidence="2">
    <location>
        <begin position="27"/>
        <end position="156"/>
    </location>
</feature>
<feature type="transmembrane region" description="Helical" evidence="1">
    <location>
        <begin position="121"/>
        <end position="142"/>
    </location>
</feature>
<dbReference type="Proteomes" id="UP001165080">
    <property type="component" value="Unassembled WGS sequence"/>
</dbReference>
<feature type="signal peptide" evidence="2">
    <location>
        <begin position="1"/>
        <end position="26"/>
    </location>
</feature>
<feature type="transmembrane region" description="Helical" evidence="1">
    <location>
        <begin position="67"/>
        <end position="84"/>
    </location>
</feature>
<keyword evidence="1" id="KW-0472">Membrane</keyword>
<comment type="caution">
    <text evidence="3">The sequence shown here is derived from an EMBL/GenBank/DDBJ whole genome shotgun (WGS) entry which is preliminary data.</text>
</comment>
<keyword evidence="1" id="KW-1133">Transmembrane helix</keyword>
<dbReference type="OrthoDB" id="531005at2759"/>
<gene>
    <name evidence="3" type="primary">PLEST008531</name>
    <name evidence="3" type="ORF">PLESTB_000448200</name>
</gene>
<dbReference type="Pfam" id="PF05514">
    <property type="entry name" value="HR_lesion"/>
    <property type="match status" value="1"/>
</dbReference>
<evidence type="ECO:0000313" key="4">
    <source>
        <dbReference type="Proteomes" id="UP001165080"/>
    </source>
</evidence>
<dbReference type="AlphaFoldDB" id="A0A9W6BFR8"/>